<evidence type="ECO:0000256" key="3">
    <source>
        <dbReference type="ARBA" id="ARBA00022692"/>
    </source>
</evidence>
<dbReference type="RefSeq" id="WP_155215831.1">
    <property type="nucleotide sequence ID" value="NZ_WNHB01000001.1"/>
</dbReference>
<feature type="transmembrane region" description="Helical" evidence="6">
    <location>
        <begin position="12"/>
        <end position="33"/>
    </location>
</feature>
<dbReference type="InterPro" id="IPR015867">
    <property type="entry name" value="N-reg_PII/ATP_PRibTrfase_C"/>
</dbReference>
<dbReference type="PANTHER" id="PTHR33545">
    <property type="entry name" value="UPF0750 MEMBRANE PROTEIN YITT-RELATED"/>
    <property type="match status" value="1"/>
</dbReference>
<dbReference type="EMBL" id="WNHB01000001">
    <property type="protein sequence ID" value="MTT30552.1"/>
    <property type="molecule type" value="Genomic_DNA"/>
</dbReference>
<feature type="domain" description="DUF2179" evidence="7">
    <location>
        <begin position="225"/>
        <end position="279"/>
    </location>
</feature>
<dbReference type="PANTHER" id="PTHR33545:SF5">
    <property type="entry name" value="UPF0750 MEMBRANE PROTEIN YITT"/>
    <property type="match status" value="1"/>
</dbReference>
<comment type="subcellular location">
    <subcellularLocation>
        <location evidence="1">Cell membrane</location>
        <topology evidence="1">Multi-pass membrane protein</topology>
    </subcellularLocation>
</comment>
<dbReference type="GO" id="GO:0005886">
    <property type="term" value="C:plasma membrane"/>
    <property type="evidence" value="ECO:0007669"/>
    <property type="project" value="UniProtKB-SubCell"/>
</dbReference>
<protein>
    <submittedName>
        <fullName evidence="8">DUF2179 domain-containing protein</fullName>
    </submittedName>
</protein>
<dbReference type="Proteomes" id="UP000440978">
    <property type="component" value="Unassembled WGS sequence"/>
</dbReference>
<keyword evidence="3 6" id="KW-0812">Transmembrane</keyword>
<evidence type="ECO:0000256" key="5">
    <source>
        <dbReference type="ARBA" id="ARBA00023136"/>
    </source>
</evidence>
<feature type="transmembrane region" description="Helical" evidence="6">
    <location>
        <begin position="117"/>
        <end position="135"/>
    </location>
</feature>
<evidence type="ECO:0000259" key="7">
    <source>
        <dbReference type="Pfam" id="PF10035"/>
    </source>
</evidence>
<keyword evidence="5 6" id="KW-0472">Membrane</keyword>
<evidence type="ECO:0000313" key="9">
    <source>
        <dbReference type="Proteomes" id="UP000440978"/>
    </source>
</evidence>
<dbReference type="Gene3D" id="3.30.70.120">
    <property type="match status" value="1"/>
</dbReference>
<evidence type="ECO:0000256" key="6">
    <source>
        <dbReference type="SAM" id="Phobius"/>
    </source>
</evidence>
<accession>A0A6N8CL33</accession>
<comment type="caution">
    <text evidence="8">The sequence shown here is derived from an EMBL/GenBank/DDBJ whole genome shotgun (WGS) entry which is preliminary data.</text>
</comment>
<keyword evidence="9" id="KW-1185">Reference proteome</keyword>
<dbReference type="InterPro" id="IPR051461">
    <property type="entry name" value="UPF0750_membrane"/>
</dbReference>
<evidence type="ECO:0000313" key="8">
    <source>
        <dbReference type="EMBL" id="MTT30552.1"/>
    </source>
</evidence>
<proteinExistence type="predicted"/>
<gene>
    <name evidence="8" type="ORF">GMB86_00800</name>
</gene>
<dbReference type="CDD" id="cd16380">
    <property type="entry name" value="YitT_C"/>
    <property type="match status" value="1"/>
</dbReference>
<dbReference type="PIRSF" id="PIRSF006483">
    <property type="entry name" value="Membrane_protein_YitT"/>
    <property type="match status" value="1"/>
</dbReference>
<evidence type="ECO:0000256" key="1">
    <source>
        <dbReference type="ARBA" id="ARBA00004651"/>
    </source>
</evidence>
<feature type="transmembrane region" description="Helical" evidence="6">
    <location>
        <begin position="156"/>
        <end position="176"/>
    </location>
</feature>
<sequence length="285" mass="31552">MALTYLKHLNIEMVSIVSIGSFLNALSLNLFLIPAKVLSSGFTGISQLLSILFQHSPFPISTGTILFILNIPVAWIGWRQVGKRFTLYSIMSVILTTIFLNFIPVKSITPDIMLNSVFGGVILAIGVGITLKYGASTGGLDILAMIISRKKDKPMGIYFFGLNALIVLSAGFFFSWTKALYTLISLYATSKVIDVIHTRHVKLTAMIITNHGKEIQQAVLQKMVRGITKVPAKGAYSNQDKDILLIVLTRYELFTLEQIVKKVDPQAFTNIIETVSVFGQFRKTD</sequence>
<feature type="transmembrane region" description="Helical" evidence="6">
    <location>
        <begin position="58"/>
        <end position="78"/>
    </location>
</feature>
<dbReference type="Pfam" id="PF10035">
    <property type="entry name" value="DUF2179"/>
    <property type="match status" value="1"/>
</dbReference>
<dbReference type="InterPro" id="IPR003740">
    <property type="entry name" value="YitT"/>
</dbReference>
<keyword evidence="4 6" id="KW-1133">Transmembrane helix</keyword>
<dbReference type="AlphaFoldDB" id="A0A6N8CL33"/>
<dbReference type="InterPro" id="IPR019264">
    <property type="entry name" value="DUF2179"/>
</dbReference>
<reference evidence="8 9" key="1">
    <citation type="submission" date="2019-11" db="EMBL/GenBank/DDBJ databases">
        <title>Terrilactibacillus tamarindus sp. nov. BCM23-1 isolated from bark of Tamarindus indica.</title>
        <authorList>
            <person name="Kingkaew E."/>
            <person name="Tanasupawat S."/>
        </authorList>
    </citation>
    <scope>NUCLEOTIDE SEQUENCE [LARGE SCALE GENOMIC DNA]</scope>
    <source>
        <strain evidence="8 9">BCM23-1</strain>
    </source>
</reference>
<keyword evidence="2" id="KW-1003">Cell membrane</keyword>
<dbReference type="OrthoDB" id="2417289at2"/>
<evidence type="ECO:0000256" key="2">
    <source>
        <dbReference type="ARBA" id="ARBA00022475"/>
    </source>
</evidence>
<dbReference type="Pfam" id="PF02588">
    <property type="entry name" value="YitT_membrane"/>
    <property type="match status" value="1"/>
</dbReference>
<evidence type="ECO:0000256" key="4">
    <source>
        <dbReference type="ARBA" id="ARBA00022989"/>
    </source>
</evidence>
<name>A0A6N8CL33_9BACI</name>
<organism evidence="8 9">
    <name type="scientific">Terrilactibacillus tamarindi</name>
    <dbReference type="NCBI Taxonomy" id="2599694"/>
    <lineage>
        <taxon>Bacteria</taxon>
        <taxon>Bacillati</taxon>
        <taxon>Bacillota</taxon>
        <taxon>Bacilli</taxon>
        <taxon>Bacillales</taxon>
        <taxon>Bacillaceae</taxon>
        <taxon>Terrilactibacillus</taxon>
    </lineage>
</organism>
<feature type="transmembrane region" description="Helical" evidence="6">
    <location>
        <begin position="85"/>
        <end position="105"/>
    </location>
</feature>